<sequence>MNSMSPVKTDWSTVDTQVRHDGKEIVLPGDPTRMGYDDAIRTIQRIKEQEEQVFDVTETVAGPAWDAIVALNRAMQDIYGVVLAQSRMTFFGEIKPDLLTVITGPHVADRVQVPVGQMSLPNVSAPVIVGLFGGGAYIKGEVRRKDRTILIEIANRARQFMREASIYRGRAISLLVDDDGDISLSQQPEFMDLAGVTESQMIHTAETEALIRTNILSPLRNTAACRKHKIPLKRGILLEGRYGTGKTLTARVTAKVAIDNGWTFVMLNRSQGLKAAIEFAKAYQPCVIFAEDIDRAADREDEEVNDLVNMLDGLITKDMEMMVVLTTNFIDKIDRALLRPGRFDAVISIQPPDAATAVRVIKAYAGNLLPEDTDLTGVADLVAGQIPAMIREVVERAKLAMLSESRASLSAEDLYVSALGMKRHQELLEPKENEPTARDRLADGLIDIIREAFGEVDVSTDDLSGQLKRLDDRVRGSFRKQAEDLSTVKNIAAAGAESSKKGLDKTEQVLRAVNEV</sequence>
<gene>
    <name evidence="6" type="ORF">C7450_103109</name>
</gene>
<evidence type="ECO:0000259" key="5">
    <source>
        <dbReference type="SMART" id="SM00382"/>
    </source>
</evidence>
<keyword evidence="3 4" id="KW-0067">ATP-binding</keyword>
<dbReference type="GO" id="GO:0005524">
    <property type="term" value="F:ATP binding"/>
    <property type="evidence" value="ECO:0007669"/>
    <property type="project" value="UniProtKB-KW"/>
</dbReference>
<evidence type="ECO:0000313" key="7">
    <source>
        <dbReference type="Proteomes" id="UP000248021"/>
    </source>
</evidence>
<dbReference type="SMART" id="SM00382">
    <property type="entry name" value="AAA"/>
    <property type="match status" value="1"/>
</dbReference>
<dbReference type="InterPro" id="IPR003593">
    <property type="entry name" value="AAA+_ATPase"/>
</dbReference>
<evidence type="ECO:0000256" key="2">
    <source>
        <dbReference type="ARBA" id="ARBA00022741"/>
    </source>
</evidence>
<dbReference type="Gene3D" id="3.40.50.300">
    <property type="entry name" value="P-loop containing nucleotide triphosphate hydrolases"/>
    <property type="match status" value="1"/>
</dbReference>
<dbReference type="InterPro" id="IPR003960">
    <property type="entry name" value="ATPase_AAA_CS"/>
</dbReference>
<dbReference type="PANTHER" id="PTHR23073">
    <property type="entry name" value="26S PROTEASOME REGULATORY SUBUNIT"/>
    <property type="match status" value="1"/>
</dbReference>
<accession>A0A2V3UCA7</accession>
<dbReference type="SUPFAM" id="SSF52540">
    <property type="entry name" value="P-loop containing nucleoside triphosphate hydrolases"/>
    <property type="match status" value="1"/>
</dbReference>
<evidence type="ECO:0000313" key="6">
    <source>
        <dbReference type="EMBL" id="PXW61592.1"/>
    </source>
</evidence>
<evidence type="ECO:0000256" key="1">
    <source>
        <dbReference type="ARBA" id="ARBA00006914"/>
    </source>
</evidence>
<proteinExistence type="inferred from homology"/>
<evidence type="ECO:0000256" key="4">
    <source>
        <dbReference type="RuleBase" id="RU003651"/>
    </source>
</evidence>
<organism evidence="6 7">
    <name type="scientific">Chelatococcus asaccharovorans</name>
    <dbReference type="NCBI Taxonomy" id="28210"/>
    <lineage>
        <taxon>Bacteria</taxon>
        <taxon>Pseudomonadati</taxon>
        <taxon>Pseudomonadota</taxon>
        <taxon>Alphaproteobacteria</taxon>
        <taxon>Hyphomicrobiales</taxon>
        <taxon>Chelatococcaceae</taxon>
        <taxon>Chelatococcus</taxon>
    </lineage>
</organism>
<comment type="caution">
    <text evidence="6">The sequence shown here is derived from an EMBL/GenBank/DDBJ whole genome shotgun (WGS) entry which is preliminary data.</text>
</comment>
<dbReference type="Gene3D" id="1.10.8.60">
    <property type="match status" value="1"/>
</dbReference>
<keyword evidence="7" id="KW-1185">Reference proteome</keyword>
<protein>
    <submittedName>
        <fullName evidence="6">ATPase family protein associated with various cellular activities (AAA)</fullName>
    </submittedName>
</protein>
<dbReference type="InterPro" id="IPR027417">
    <property type="entry name" value="P-loop_NTPase"/>
</dbReference>
<reference evidence="6 7" key="1">
    <citation type="submission" date="2018-05" db="EMBL/GenBank/DDBJ databases">
        <title>Genomic Encyclopedia of Type Strains, Phase IV (KMG-IV): sequencing the most valuable type-strain genomes for metagenomic binning, comparative biology and taxonomic classification.</title>
        <authorList>
            <person name="Goeker M."/>
        </authorList>
    </citation>
    <scope>NUCLEOTIDE SEQUENCE [LARGE SCALE GENOMIC DNA]</scope>
    <source>
        <strain evidence="6 7">DSM 6462</strain>
    </source>
</reference>
<dbReference type="OrthoDB" id="9809379at2"/>
<feature type="domain" description="AAA+ ATPase" evidence="5">
    <location>
        <begin position="232"/>
        <end position="353"/>
    </location>
</feature>
<dbReference type="GO" id="GO:0016887">
    <property type="term" value="F:ATP hydrolysis activity"/>
    <property type="evidence" value="ECO:0007669"/>
    <property type="project" value="InterPro"/>
</dbReference>
<dbReference type="Pfam" id="PF00004">
    <property type="entry name" value="AAA"/>
    <property type="match status" value="1"/>
</dbReference>
<dbReference type="AlphaFoldDB" id="A0A2V3UCA7"/>
<dbReference type="PROSITE" id="PS00674">
    <property type="entry name" value="AAA"/>
    <property type="match status" value="1"/>
</dbReference>
<name>A0A2V3UCA7_9HYPH</name>
<evidence type="ECO:0000256" key="3">
    <source>
        <dbReference type="ARBA" id="ARBA00022840"/>
    </source>
</evidence>
<dbReference type="EMBL" id="QJJK01000003">
    <property type="protein sequence ID" value="PXW61592.1"/>
    <property type="molecule type" value="Genomic_DNA"/>
</dbReference>
<keyword evidence="2 4" id="KW-0547">Nucleotide-binding</keyword>
<dbReference type="Proteomes" id="UP000248021">
    <property type="component" value="Unassembled WGS sequence"/>
</dbReference>
<dbReference type="InterPro" id="IPR050221">
    <property type="entry name" value="26S_Proteasome_ATPase"/>
</dbReference>
<dbReference type="InterPro" id="IPR003959">
    <property type="entry name" value="ATPase_AAA_core"/>
</dbReference>
<comment type="similarity">
    <text evidence="1 4">Belongs to the AAA ATPase family.</text>
</comment>